<dbReference type="AlphaFoldDB" id="G7GNB9"/>
<comment type="caution">
    <text evidence="1">The sequence shown here is derived from an EMBL/GenBank/DDBJ whole genome shotgun (WGS) entry which is preliminary data.</text>
</comment>
<dbReference type="EMBL" id="BAED01000026">
    <property type="protein sequence ID" value="GAB05094.1"/>
    <property type="molecule type" value="Genomic_DNA"/>
</dbReference>
<sequence>MVPMHSDDLDWIRGYSLRFLAGHGIEAVVDANSDLSCADGTTYRFEEIVRLCASTARGNWAQAISGHLDALMAVRSEPRVSDLTAAELETQVRARVLPSASIALSATDLSYARPITDDLSVVLCVERHRAPHPGRTARVGFRPPGTAVDDAPTTRFAPLPKPGSAAEAVLIADEPRTDRFPAAHAIPTNPFRVITGEPTPDEHDDVIYLDAAQVAAHGRDRLFTIGIRNTDAEPLDRVATSTDKSLKALGGASVFVASKILTMRSLLAHVYTGQSTEHGVVFGIPDRHRIFLHRISGPSAVPAINELASLTAQHHENTADGVSPNIYHWHRDRITRISRAESTEQKLSITITPGPTLEDILNSLT</sequence>
<accession>G7GNB9</accession>
<dbReference type="eggNOG" id="ENOG5032D2J">
    <property type="taxonomic scope" value="Bacteria"/>
</dbReference>
<evidence type="ECO:0000313" key="1">
    <source>
        <dbReference type="EMBL" id="GAB05094.1"/>
    </source>
</evidence>
<proteinExistence type="predicted"/>
<reference evidence="1 2" key="1">
    <citation type="submission" date="2011-11" db="EMBL/GenBank/DDBJ databases">
        <title>Whole genome shotgun sequence of Gordonia amarae NBRC 15530.</title>
        <authorList>
            <person name="Takarada H."/>
            <person name="Hosoyama A."/>
            <person name="Tsuchikane K."/>
            <person name="Katsumata H."/>
            <person name="Yamazaki S."/>
            <person name="Fujita N."/>
        </authorList>
    </citation>
    <scope>NUCLEOTIDE SEQUENCE [LARGE SCALE GENOMIC DNA]</scope>
    <source>
        <strain evidence="1 2">NBRC 15530</strain>
    </source>
</reference>
<organism evidence="1 2">
    <name type="scientific">Gordonia amarae NBRC 15530</name>
    <dbReference type="NCBI Taxonomy" id="1075090"/>
    <lineage>
        <taxon>Bacteria</taxon>
        <taxon>Bacillati</taxon>
        <taxon>Actinomycetota</taxon>
        <taxon>Actinomycetes</taxon>
        <taxon>Mycobacteriales</taxon>
        <taxon>Gordoniaceae</taxon>
        <taxon>Gordonia</taxon>
    </lineage>
</organism>
<dbReference type="Proteomes" id="UP000006023">
    <property type="component" value="Unassembled WGS sequence"/>
</dbReference>
<keyword evidence="2" id="KW-1185">Reference proteome</keyword>
<dbReference type="STRING" id="1075090.GOAMR_26_00680"/>
<protein>
    <submittedName>
        <fullName evidence="1">Uncharacterized protein</fullName>
    </submittedName>
</protein>
<gene>
    <name evidence="1" type="ORF">GOAMR_26_00680</name>
</gene>
<name>G7GNB9_9ACTN</name>
<evidence type="ECO:0000313" key="2">
    <source>
        <dbReference type="Proteomes" id="UP000006023"/>
    </source>
</evidence>